<evidence type="ECO:0000313" key="2">
    <source>
        <dbReference type="EMBL" id="WRQ89399.1"/>
    </source>
</evidence>
<organism evidence="2 3">
    <name type="scientific">Actomonas aquatica</name>
    <dbReference type="NCBI Taxonomy" id="2866162"/>
    <lineage>
        <taxon>Bacteria</taxon>
        <taxon>Pseudomonadati</taxon>
        <taxon>Verrucomicrobiota</taxon>
        <taxon>Opitutia</taxon>
        <taxon>Opitutales</taxon>
        <taxon>Opitutaceae</taxon>
        <taxon>Actomonas</taxon>
    </lineage>
</organism>
<feature type="region of interest" description="Disordered" evidence="1">
    <location>
        <begin position="397"/>
        <end position="452"/>
    </location>
</feature>
<evidence type="ECO:0000313" key="3">
    <source>
        <dbReference type="Proteomes" id="UP000738431"/>
    </source>
</evidence>
<name>A0ABZ1CCK4_9BACT</name>
<sequence>MARTTKGLIHLQERNRARDYYNPLRGLDMPRLVRLIEEGERGMFGDLQWLYRTIEKRDATVKGLKARRLSELKKLDWDIQIPDKLPRGFTAKQAERQATTLRERYERIENLPQSFEALALASFRGFAHLEPHYQDNNRSLPIVRLEPVPQWHWVRHPDNWEWIYDATAESNWTMGTPIDPRSWIIRTVDDPINEIASIAFLRKNMSQKDWDAFIEDFGIPSIFGVLGENTPADMVEKWLAQMERVTGNSRGALPPGSDIKSVAFGQQGETPFKQHKDEQREEVVLAGTGGLLTMLTAATGLDGGSNADAHDAAFQALAIAEAMEISAILQTQFDKPLLATEYPGQPAVAYFELAAVDEEDRKALGELLVNLKSAGFEAEADEIAEKVNLKLTKSGAVAMPGSVPSQDPDGKKPADEKTAEDEPKPGEPKQEPEAEKPHTNRAEGQASRAGSPLDDVRERLFLAIAKEQFSEADRRRLTPLARALALLPDDATDAEWLAAFRELEEVFPQIYATVLADDPELDAVDANVIATAYRSGLEEGKQARNINPEKSP</sequence>
<reference evidence="2 3" key="1">
    <citation type="submission" date="2021-08" db="EMBL/GenBank/DDBJ databases">
        <authorList>
            <person name="Zhang D."/>
            <person name="Zhang A."/>
            <person name="Wang L."/>
        </authorList>
    </citation>
    <scope>NUCLEOTIDE SEQUENCE [LARGE SCALE GENOMIC DNA]</scope>
    <source>
        <strain evidence="2 3">WL0086</strain>
    </source>
</reference>
<reference evidence="2 3" key="2">
    <citation type="submission" date="2023-12" db="EMBL/GenBank/DDBJ databases">
        <title>Description of an unclassified Opitutus bacterium of Verrucomicrobiota.</title>
        <authorList>
            <person name="Zhang D.-F."/>
        </authorList>
    </citation>
    <scope>NUCLEOTIDE SEQUENCE [LARGE SCALE GENOMIC DNA]</scope>
    <source>
        <strain evidence="2 3">WL0086</strain>
    </source>
</reference>
<dbReference type="Proteomes" id="UP000738431">
    <property type="component" value="Chromosome"/>
</dbReference>
<dbReference type="Pfam" id="PF06074">
    <property type="entry name" value="Portal_Mu"/>
    <property type="match status" value="1"/>
</dbReference>
<proteinExistence type="predicted"/>
<feature type="compositionally biased region" description="Basic and acidic residues" evidence="1">
    <location>
        <begin position="408"/>
        <end position="441"/>
    </location>
</feature>
<keyword evidence="3" id="KW-1185">Reference proteome</keyword>
<gene>
    <name evidence="2" type="ORF">K1X11_008255</name>
</gene>
<evidence type="ECO:0000256" key="1">
    <source>
        <dbReference type="SAM" id="MobiDB-lite"/>
    </source>
</evidence>
<accession>A0ABZ1CCK4</accession>
<protein>
    <submittedName>
        <fullName evidence="2">DUF935 family protein</fullName>
    </submittedName>
</protein>
<dbReference type="EMBL" id="CP139781">
    <property type="protein sequence ID" value="WRQ89399.1"/>
    <property type="molecule type" value="Genomic_DNA"/>
</dbReference>
<dbReference type="InterPro" id="IPR009279">
    <property type="entry name" value="Portal_Mu"/>
</dbReference>
<dbReference type="RefSeq" id="WP_221029910.1">
    <property type="nucleotide sequence ID" value="NZ_CP139781.1"/>
</dbReference>